<name>A0A9P7B628_RHOMI</name>
<sequence length="1188" mass="127637">MSYLPQNYGYPAPPGQPGSMAAILNNQDSFSAAVAAAQQQQQQGSQAQGQGQGAQGQNGAGGSQAQQQQALVGDEDRLLKNYKLAHLRIEEQRSAMLEQEKQNAALRKHIMLLEGGDSGGATVIGVHSAGGGGGSTVDDFTIKNSSSSLERRINRWAADTLAAHVRSAPPPPASASVPASQFAHLALIPLAEALFQDVENATASPFLVGLEQMNFDYPGLGIVVQSLLRHVMSQLLCEGIVNKLLVTNSEVANQELTKLHEQLFHREPLVASVWRRQTFSAAVDSLDPEMSLSLFREHMPHVFSLISNPNPGAPNSITPELEAVLDASYLYSRMLHKSYSPGGALEGKLIKKCYRTERGKYFLFLSYRTLQYLSRRGWGADLADHFVSRRRRTRTSRRVPLPRPRKRDRSRHDSSPAHLDPTRTEPVSSLEEGRTFPTQDSPTKRILLASSDSTHRRMSSSALPSTAPTSMPSNELEEGALTGFRRSSTTPSTSTLPNAVSATGPPPSANESAATAPASISLVLPPPPEPVDSVYEPPTPLPARSSRRPLPALPDAPRFVPLHGLPPPPPPAALSRLNAGESEELTTAEEEKRAYARARGLDELFEPPSASTGEAVTGMRLMRPTETELPDYTAGGSVTLTRGRSMLKRDEQVATIAEDDEARANADEARQRINAESERLLELDAADSKATARRRMEEEAEEEDRQPRQQTPLNEHSQARKRRDDMETVEFDIDEIDGLDDPPPPHDAVPTLMPDDLLPLTDSKATWPVESASAASSSHPAPFVPTSSLLPPPPVPLAIASADTTTSFSRPSLHQAQTAPALATAPDFLLTNRPHVLRNATVATLPVTHQESLFYPGAVPPFPASLRYASPSSTGSADTTAQRRVVHRTTSVGPAAAFYTSDVGGAVKRRELVLEERDRRPIDSPRSFRLSLFSNRLLGDSFVSGRLSIAAYKGIKLDSAVFRIMGTGSNEQTSGTDLLKYDDDDFAPSEPSQRRGVVGVSPAFYAAVTPGGPLLPFYASPPSTSGGPVSYYTPASTTTLPLPSGTFESAAGPATLLSSLPFDHQRSLSAPQHVQQVMTRHASPVASRAMSVSPSIYDPATGSQVATRRRESSFGIWSRSPSVDAAQTLEANAWAAETASDYGSLDGQARGGGGAAKWRRLQTIRSLFGRQGPGSVLGDAAEEAGSTS</sequence>
<evidence type="ECO:0000313" key="3">
    <source>
        <dbReference type="EMBL" id="KAG0661673.1"/>
    </source>
</evidence>
<evidence type="ECO:0000313" key="4">
    <source>
        <dbReference type="Proteomes" id="UP000777482"/>
    </source>
</evidence>
<reference evidence="3 4" key="1">
    <citation type="submission" date="2020-11" db="EMBL/GenBank/DDBJ databases">
        <title>Kefir isolates.</title>
        <authorList>
            <person name="Marcisauskas S."/>
            <person name="Kim Y."/>
            <person name="Blasche S."/>
        </authorList>
    </citation>
    <scope>NUCLEOTIDE SEQUENCE [LARGE SCALE GENOMIC DNA]</scope>
    <source>
        <strain evidence="3 4">KR</strain>
    </source>
</reference>
<feature type="region of interest" description="Disordered" evidence="2">
    <location>
        <begin position="390"/>
        <end position="638"/>
    </location>
</feature>
<feature type="compositionally biased region" description="Basic and acidic residues" evidence="2">
    <location>
        <begin position="589"/>
        <end position="602"/>
    </location>
</feature>
<feature type="compositionally biased region" description="Low complexity" evidence="2">
    <location>
        <begin position="34"/>
        <end position="49"/>
    </location>
</feature>
<dbReference type="PANTHER" id="PTHR13037">
    <property type="entry name" value="FORMIN"/>
    <property type="match status" value="1"/>
</dbReference>
<evidence type="ECO:0000256" key="1">
    <source>
        <dbReference type="ARBA" id="ARBA00022581"/>
    </source>
</evidence>
<organism evidence="3 4">
    <name type="scientific">Rhodotorula mucilaginosa</name>
    <name type="common">Yeast</name>
    <name type="synonym">Rhodotorula rubra</name>
    <dbReference type="NCBI Taxonomy" id="5537"/>
    <lineage>
        <taxon>Eukaryota</taxon>
        <taxon>Fungi</taxon>
        <taxon>Dikarya</taxon>
        <taxon>Basidiomycota</taxon>
        <taxon>Pucciniomycotina</taxon>
        <taxon>Microbotryomycetes</taxon>
        <taxon>Sporidiobolales</taxon>
        <taxon>Sporidiobolaceae</taxon>
        <taxon>Rhodotorula</taxon>
    </lineage>
</organism>
<keyword evidence="4" id="KW-1185">Reference proteome</keyword>
<gene>
    <name evidence="3" type="ORF">C6P46_003894</name>
</gene>
<feature type="compositionally biased region" description="Low complexity" evidence="2">
    <location>
        <begin position="542"/>
        <end position="558"/>
    </location>
</feature>
<dbReference type="Proteomes" id="UP000777482">
    <property type="component" value="Unassembled WGS sequence"/>
</dbReference>
<feature type="region of interest" description="Disordered" evidence="2">
    <location>
        <begin position="34"/>
        <end position="70"/>
    </location>
</feature>
<accession>A0A9P7B628</accession>
<dbReference type="AlphaFoldDB" id="A0A9P7B628"/>
<dbReference type="OrthoDB" id="2538017at2759"/>
<dbReference type="EMBL" id="PUHQ01000033">
    <property type="protein sequence ID" value="KAG0661673.1"/>
    <property type="molecule type" value="Genomic_DNA"/>
</dbReference>
<keyword evidence="1" id="KW-0945">Host-virus interaction</keyword>
<comment type="caution">
    <text evidence="3">The sequence shown here is derived from an EMBL/GenBank/DDBJ whole genome shotgun (WGS) entry which is preliminary data.</text>
</comment>
<feature type="region of interest" description="Disordered" evidence="2">
    <location>
        <begin position="1169"/>
        <end position="1188"/>
    </location>
</feature>
<feature type="compositionally biased region" description="Basic and acidic residues" evidence="2">
    <location>
        <begin position="410"/>
        <end position="423"/>
    </location>
</feature>
<evidence type="ECO:0000256" key="2">
    <source>
        <dbReference type="SAM" id="MobiDB-lite"/>
    </source>
</evidence>
<feature type="region of interest" description="Disordered" evidence="2">
    <location>
        <begin position="675"/>
        <end position="727"/>
    </location>
</feature>
<dbReference type="PANTHER" id="PTHR13037:SF24">
    <property type="entry name" value="POLYCOMB PROTEIN PCL-RELATED"/>
    <property type="match status" value="1"/>
</dbReference>
<proteinExistence type="predicted"/>
<protein>
    <submittedName>
        <fullName evidence="3">Uncharacterized protein</fullName>
    </submittedName>
</protein>
<feature type="compositionally biased region" description="Low complexity" evidence="2">
    <location>
        <begin position="459"/>
        <end position="473"/>
    </location>
</feature>
<feature type="compositionally biased region" description="Gly residues" evidence="2">
    <location>
        <begin position="50"/>
        <end position="62"/>
    </location>
</feature>